<comment type="caution">
    <text evidence="5">The sequence shown here is derived from an EMBL/GenBank/DDBJ whole genome shotgun (WGS) entry which is preliminary data.</text>
</comment>
<dbReference type="PANTHER" id="PTHR11527">
    <property type="entry name" value="HEAT-SHOCK PROTEIN 20 FAMILY MEMBER"/>
    <property type="match status" value="1"/>
</dbReference>
<accession>A0A3A1YZ01</accession>
<gene>
    <name evidence="4" type="ORF">CJO09_12770</name>
    <name evidence="5" type="ORF">CJP73_04505</name>
</gene>
<evidence type="ECO:0000313" key="4">
    <source>
        <dbReference type="EMBL" id="RII82218.1"/>
    </source>
</evidence>
<name>A0A3A1YZ01_9BURK</name>
<dbReference type="Proteomes" id="UP000266206">
    <property type="component" value="Unassembled WGS sequence"/>
</dbReference>
<dbReference type="EMBL" id="NQOU01000005">
    <property type="protein sequence ID" value="RII82218.1"/>
    <property type="molecule type" value="Genomic_DNA"/>
</dbReference>
<evidence type="ECO:0000313" key="5">
    <source>
        <dbReference type="EMBL" id="RIY41714.1"/>
    </source>
</evidence>
<dbReference type="Pfam" id="PF00011">
    <property type="entry name" value="HSP20"/>
    <property type="match status" value="1"/>
</dbReference>
<dbReference type="CDD" id="cd06464">
    <property type="entry name" value="ACD_sHsps-like"/>
    <property type="match status" value="1"/>
</dbReference>
<sequence length="149" mass="17161">MANLTRFDPFRDLTAMEPWRNLEDFFSDFSLRPLADKVQTEPRIRMDVTEAQDHYAVKAEIPGMRKEDITVSIDGNQVTLSAEIRQEKEQKKDEKVVRRERFYGRQTRSFSLAHDIDESASSAHYEDGVLNLKLVKKAGTNGSRTLAIQ</sequence>
<dbReference type="OrthoDB" id="9808910at2"/>
<evidence type="ECO:0000256" key="2">
    <source>
        <dbReference type="RuleBase" id="RU003616"/>
    </source>
</evidence>
<keyword evidence="7" id="KW-1185">Reference proteome</keyword>
<dbReference type="AlphaFoldDB" id="A0A3A1YZ01"/>
<dbReference type="Gene3D" id="2.60.40.790">
    <property type="match status" value="1"/>
</dbReference>
<dbReference type="PROSITE" id="PS01031">
    <property type="entry name" value="SHSP"/>
    <property type="match status" value="1"/>
</dbReference>
<comment type="similarity">
    <text evidence="1 2">Belongs to the small heat shock protein (HSP20) family.</text>
</comment>
<feature type="domain" description="SHSP" evidence="3">
    <location>
        <begin position="35"/>
        <end position="149"/>
    </location>
</feature>
<dbReference type="InterPro" id="IPR002068">
    <property type="entry name" value="A-crystallin/Hsp20_dom"/>
</dbReference>
<evidence type="ECO:0000256" key="1">
    <source>
        <dbReference type="PROSITE-ProRule" id="PRU00285"/>
    </source>
</evidence>
<dbReference type="InterPro" id="IPR031107">
    <property type="entry name" value="Small_HSP"/>
</dbReference>
<dbReference type="SUPFAM" id="SSF49764">
    <property type="entry name" value="HSP20-like chaperones"/>
    <property type="match status" value="1"/>
</dbReference>
<protein>
    <submittedName>
        <fullName evidence="5">Heat-shock protein Hsp20</fullName>
    </submittedName>
</protein>
<evidence type="ECO:0000259" key="3">
    <source>
        <dbReference type="PROSITE" id="PS01031"/>
    </source>
</evidence>
<dbReference type="RefSeq" id="WP_119442683.1">
    <property type="nucleotide sequence ID" value="NZ_CP170494.1"/>
</dbReference>
<organism evidence="5 6">
    <name type="scientific">Neopusillimonas maritima</name>
    <dbReference type="NCBI Taxonomy" id="2026239"/>
    <lineage>
        <taxon>Bacteria</taxon>
        <taxon>Pseudomonadati</taxon>
        <taxon>Pseudomonadota</taxon>
        <taxon>Betaproteobacteria</taxon>
        <taxon>Burkholderiales</taxon>
        <taxon>Alcaligenaceae</taxon>
        <taxon>Neopusillimonas</taxon>
    </lineage>
</organism>
<evidence type="ECO:0000313" key="6">
    <source>
        <dbReference type="Proteomes" id="UP000266206"/>
    </source>
</evidence>
<dbReference type="InterPro" id="IPR008978">
    <property type="entry name" value="HSP20-like_chaperone"/>
</dbReference>
<reference evidence="6 7" key="1">
    <citation type="submission" date="2017-08" db="EMBL/GenBank/DDBJ databases">
        <title>Pusillimonas indicus sp. nov., a member of the family Alcaligenaceae isolated from surface seawater.</title>
        <authorList>
            <person name="Li J."/>
        </authorList>
    </citation>
    <scope>NUCLEOTIDE SEQUENCE [LARGE SCALE GENOMIC DNA]</scope>
    <source>
        <strain evidence="4 7">17-4A</strain>
        <strain evidence="5 6">L52-1-41</strain>
    </source>
</reference>
<evidence type="ECO:0000313" key="7">
    <source>
        <dbReference type="Proteomes" id="UP000266483"/>
    </source>
</evidence>
<proteinExistence type="inferred from homology"/>
<dbReference type="EMBL" id="NQYH01000002">
    <property type="protein sequence ID" value="RIY41714.1"/>
    <property type="molecule type" value="Genomic_DNA"/>
</dbReference>
<dbReference type="Proteomes" id="UP000266483">
    <property type="component" value="Unassembled WGS sequence"/>
</dbReference>